<keyword evidence="2" id="KW-0723">Serine/threonine-protein kinase</keyword>
<feature type="domain" description="Gnk2-homologous" evidence="16">
    <location>
        <begin position="722"/>
        <end position="824"/>
    </location>
</feature>
<dbReference type="SUPFAM" id="SSF56112">
    <property type="entry name" value="Protein kinase-like (PK-like)"/>
    <property type="match status" value="2"/>
</dbReference>
<evidence type="ECO:0000256" key="6">
    <source>
        <dbReference type="ARBA" id="ARBA00022737"/>
    </source>
</evidence>
<feature type="domain" description="Gnk2-homologous" evidence="16">
    <location>
        <begin position="26"/>
        <end position="129"/>
    </location>
</feature>
<evidence type="ECO:0000256" key="4">
    <source>
        <dbReference type="ARBA" id="ARBA00022692"/>
    </source>
</evidence>
<evidence type="ECO:0000256" key="9">
    <source>
        <dbReference type="ARBA" id="ARBA00022840"/>
    </source>
</evidence>
<dbReference type="InterPro" id="IPR038408">
    <property type="entry name" value="GNK2_sf"/>
</dbReference>
<keyword evidence="3" id="KW-0808">Transferase</keyword>
<evidence type="ECO:0000256" key="8">
    <source>
        <dbReference type="ARBA" id="ARBA00022777"/>
    </source>
</evidence>
<dbReference type="PANTHER" id="PTHR27002">
    <property type="entry name" value="RECEPTOR-LIKE SERINE/THREONINE-PROTEIN KINASE SD1-8"/>
    <property type="match status" value="1"/>
</dbReference>
<keyword evidence="8" id="KW-0418">Kinase</keyword>
<dbReference type="PROSITE" id="PS51473">
    <property type="entry name" value="GNK2"/>
    <property type="match status" value="4"/>
</dbReference>
<keyword evidence="10" id="KW-1133">Transmembrane helix</keyword>
<feature type="domain" description="Gnk2-homologous" evidence="16">
    <location>
        <begin position="830"/>
        <end position="937"/>
    </location>
</feature>
<evidence type="ECO:0000256" key="12">
    <source>
        <dbReference type="ARBA" id="ARBA00023170"/>
    </source>
</evidence>
<evidence type="ECO:0000256" key="5">
    <source>
        <dbReference type="ARBA" id="ARBA00022729"/>
    </source>
</evidence>
<dbReference type="Gene3D" id="3.30.430.20">
    <property type="entry name" value="Gnk2 domain, C-X8-C-X2-C motif"/>
    <property type="match status" value="4"/>
</dbReference>
<dbReference type="SMART" id="SM00220">
    <property type="entry name" value="S_TKc"/>
    <property type="match status" value="2"/>
</dbReference>
<organism evidence="17 18">
    <name type="scientific">Hevea brasiliensis</name>
    <name type="common">Para rubber tree</name>
    <name type="synonym">Siphonia brasiliensis</name>
    <dbReference type="NCBI Taxonomy" id="3981"/>
    <lineage>
        <taxon>Eukaryota</taxon>
        <taxon>Viridiplantae</taxon>
        <taxon>Streptophyta</taxon>
        <taxon>Embryophyta</taxon>
        <taxon>Tracheophyta</taxon>
        <taxon>Spermatophyta</taxon>
        <taxon>Magnoliopsida</taxon>
        <taxon>eudicotyledons</taxon>
        <taxon>Gunneridae</taxon>
        <taxon>Pentapetalae</taxon>
        <taxon>rosids</taxon>
        <taxon>fabids</taxon>
        <taxon>Malpighiales</taxon>
        <taxon>Euphorbiaceae</taxon>
        <taxon>Crotonoideae</taxon>
        <taxon>Micrandreae</taxon>
        <taxon>Hevea</taxon>
    </lineage>
</organism>
<keyword evidence="11" id="KW-0472">Membrane</keyword>
<accession>A0ABQ9LND1</accession>
<name>A0ABQ9LND1_HEVBR</name>
<keyword evidence="7" id="KW-0547">Nucleotide-binding</keyword>
<feature type="signal peptide" evidence="14">
    <location>
        <begin position="1"/>
        <end position="23"/>
    </location>
</feature>
<evidence type="ECO:0000256" key="14">
    <source>
        <dbReference type="SAM" id="SignalP"/>
    </source>
</evidence>
<dbReference type="PROSITE" id="PS00108">
    <property type="entry name" value="PROTEIN_KINASE_ST"/>
    <property type="match status" value="2"/>
</dbReference>
<dbReference type="Gene3D" id="1.10.510.10">
    <property type="entry name" value="Transferase(Phosphotransferase) domain 1"/>
    <property type="match status" value="2"/>
</dbReference>
<evidence type="ECO:0000256" key="2">
    <source>
        <dbReference type="ARBA" id="ARBA00022527"/>
    </source>
</evidence>
<keyword evidence="5 14" id="KW-0732">Signal</keyword>
<reference evidence="17" key="1">
    <citation type="journal article" date="2023" name="Plant Biotechnol. J.">
        <title>Chromosome-level wild Hevea brasiliensis genome provides new tools for genomic-assisted breeding and valuable loci to elevate rubber yield.</title>
        <authorList>
            <person name="Cheng H."/>
            <person name="Song X."/>
            <person name="Hu Y."/>
            <person name="Wu T."/>
            <person name="Yang Q."/>
            <person name="An Z."/>
            <person name="Feng S."/>
            <person name="Deng Z."/>
            <person name="Wu W."/>
            <person name="Zeng X."/>
            <person name="Tu M."/>
            <person name="Wang X."/>
            <person name="Huang H."/>
        </authorList>
    </citation>
    <scope>NUCLEOTIDE SEQUENCE</scope>
    <source>
        <strain evidence="17">MT/VB/25A 57/8</strain>
    </source>
</reference>
<evidence type="ECO:0000313" key="18">
    <source>
        <dbReference type="Proteomes" id="UP001174677"/>
    </source>
</evidence>
<feature type="domain" description="Protein kinase" evidence="15">
    <location>
        <begin position="1003"/>
        <end position="1279"/>
    </location>
</feature>
<feature type="domain" description="Gnk2-homologous" evidence="16">
    <location>
        <begin position="135"/>
        <end position="241"/>
    </location>
</feature>
<dbReference type="InterPro" id="IPR000719">
    <property type="entry name" value="Prot_kinase_dom"/>
</dbReference>
<dbReference type="Pfam" id="PF07714">
    <property type="entry name" value="PK_Tyr_Ser-Thr"/>
    <property type="match status" value="2"/>
</dbReference>
<dbReference type="InterPro" id="IPR002902">
    <property type="entry name" value="GNK2"/>
</dbReference>
<dbReference type="Gene3D" id="3.30.200.20">
    <property type="entry name" value="Phosphorylase Kinase, domain 1"/>
    <property type="match status" value="2"/>
</dbReference>
<feature type="chain" id="PRO_5045633995" description="Cysteine-rich receptor-like protein kinase 10" evidence="14">
    <location>
        <begin position="24"/>
        <end position="1318"/>
    </location>
</feature>
<evidence type="ECO:0008006" key="19">
    <source>
        <dbReference type="Google" id="ProtNLM"/>
    </source>
</evidence>
<dbReference type="EMBL" id="JARPOI010000011">
    <property type="protein sequence ID" value="KAJ9169035.1"/>
    <property type="molecule type" value="Genomic_DNA"/>
</dbReference>
<proteinExistence type="predicted"/>
<dbReference type="InterPro" id="IPR011009">
    <property type="entry name" value="Kinase-like_dom_sf"/>
</dbReference>
<feature type="domain" description="Protein kinase" evidence="15">
    <location>
        <begin position="371"/>
        <end position="656"/>
    </location>
</feature>
<dbReference type="CDD" id="cd23509">
    <property type="entry name" value="Gnk2-like"/>
    <property type="match status" value="4"/>
</dbReference>
<gene>
    <name evidence="17" type="ORF">P3X46_020504</name>
</gene>
<evidence type="ECO:0000313" key="17">
    <source>
        <dbReference type="EMBL" id="KAJ9169035.1"/>
    </source>
</evidence>
<dbReference type="Proteomes" id="UP001174677">
    <property type="component" value="Chromosome 11"/>
</dbReference>
<evidence type="ECO:0000256" key="7">
    <source>
        <dbReference type="ARBA" id="ARBA00022741"/>
    </source>
</evidence>
<keyword evidence="12" id="KW-0675">Receptor</keyword>
<dbReference type="CDD" id="cd14066">
    <property type="entry name" value="STKc_IRAK"/>
    <property type="match status" value="2"/>
</dbReference>
<dbReference type="InterPro" id="IPR001245">
    <property type="entry name" value="Ser-Thr/Tyr_kinase_cat_dom"/>
</dbReference>
<protein>
    <recommendedName>
        <fullName evidence="19">Cysteine-rich receptor-like protein kinase 10</fullName>
    </recommendedName>
</protein>
<keyword evidence="13" id="KW-0325">Glycoprotein</keyword>
<evidence type="ECO:0000256" key="10">
    <source>
        <dbReference type="ARBA" id="ARBA00022989"/>
    </source>
</evidence>
<keyword evidence="18" id="KW-1185">Reference proteome</keyword>
<evidence type="ECO:0000256" key="13">
    <source>
        <dbReference type="ARBA" id="ARBA00023180"/>
    </source>
</evidence>
<keyword evidence="6" id="KW-0677">Repeat</keyword>
<evidence type="ECO:0000256" key="3">
    <source>
        <dbReference type="ARBA" id="ARBA00022679"/>
    </source>
</evidence>
<evidence type="ECO:0000256" key="11">
    <source>
        <dbReference type="ARBA" id="ARBA00023136"/>
    </source>
</evidence>
<comment type="caution">
    <text evidence="17">The sequence shown here is derived from an EMBL/GenBank/DDBJ whole genome shotgun (WGS) entry which is preliminary data.</text>
</comment>
<evidence type="ECO:0000256" key="1">
    <source>
        <dbReference type="ARBA" id="ARBA00004167"/>
    </source>
</evidence>
<comment type="subcellular location">
    <subcellularLocation>
        <location evidence="1">Membrane</location>
        <topology evidence="1">Single-pass membrane protein</topology>
    </subcellularLocation>
</comment>
<evidence type="ECO:0000259" key="15">
    <source>
        <dbReference type="PROSITE" id="PS50011"/>
    </source>
</evidence>
<keyword evidence="9" id="KW-0067">ATP-binding</keyword>
<evidence type="ECO:0000259" key="16">
    <source>
        <dbReference type="PROSITE" id="PS51473"/>
    </source>
</evidence>
<keyword evidence="4" id="KW-0812">Transmembrane</keyword>
<dbReference type="Pfam" id="PF01657">
    <property type="entry name" value="Stress-antifung"/>
    <property type="match status" value="4"/>
</dbReference>
<dbReference type="PANTHER" id="PTHR27002:SF814">
    <property type="entry name" value="CYSTEINE-RICH RECEPTOR-LIKE PROTEIN KINASE 10"/>
    <property type="match status" value="1"/>
</dbReference>
<dbReference type="PROSITE" id="PS50011">
    <property type="entry name" value="PROTEIN_KINASE_DOM"/>
    <property type="match status" value="2"/>
</dbReference>
<dbReference type="InterPro" id="IPR008271">
    <property type="entry name" value="Ser/Thr_kinase_AS"/>
</dbReference>
<sequence length="1318" mass="146678">MIPHKFSLFLPLILLGFTINSEAQPTYTYSICTNTTTFTGNSTYQANVNNLLSQLSTSAVRLNGLYTSSSGKDPDVVYGLSLCFGDISSDICQNCVTNATKDIVGRCPIGKEAMVWYDECFLRYSSQPILSILALYPAVSMMIAQNATDPERFNELLKKTMNETANEAASAPSGAKKFEVKETNFTTFQKIYTLAQCTPDLSGFDCLRCLQFAISNLPLQGKQGGRILLPSCNIRYENDPFYNETGFQREIYPNYNTTVVTGGPPPAPGSTTRTEGGKGGQKNQIKVIASTSAVVVVLVLFGSSIYAIRRRNILKKEEKEISQEVQLLHLGIGRIGVDPLSKSTREEEMLMNSQDFPMIPFNIVYEATKHFSDETKLGQGGFGPVYKGTLEDGKEVAVKRLSSTSSQGLHEFMNEVTLIARLQHRNLVRLLGCCLEKNEKLLIYEYMPNKSLDFFIFDSNTGLNFDWEKRLCIINGVAKGLLYLHEDSRLRIIHRDLKASNVLLDYEMNPKISDFGMARIFRGNDNNSTNRIVGTYGYMSPEYAMEGLFSVKSDVFSFGVLLLEMISGRRNSRFYISEEGESLITYAWKLWSKSEGLELMDQSLTRSSVAAEVLKCIHIGLLCVQDDPAERPTMSSVVVMLASDTLTLPQPKQPAFSIWQFVAGPAPFSSPKICSVNQLTLSNDIGKSLRKGKDMGLFKRVAKIFQLLLLYFWVANLVDFAQADPPYPLCSNITNQNSSFQSNLNSLLDSLPSNASISKLYDSSTGHDPDRVYAQYMCLNYVTNDTCSTCLTLATDHIRQSCANNTEAVVWEEVCQLRYSNRSFLGQLDVSGNLGLDNKKDVSNPQQFRSIVNQTVSNLIKKAAFNKSANMYATGDVSFMDAEKLYALVQCTTDLNSADCNTCLQVALANLSSCCSSSRGARLLSRSCYIRYELYAFYNGETDESSASAPNQGTGKRKNEISSQEVQLHSIAENQDFQGRDGLGARESGFIDLASIHAATNNFSELNMLGQGGFGPVYKGILTDGKEVAIKRLSSFSEQGTEEFTNEVLLIMKLQHKNLVRLVGFCVDGEEKLLVYEFMPNSSLDVILFDPRKRAQLDWCRRINIINGIAKGILYLHEDSRLRIIHRDLKPSNILLDNDMNPKISDFGMARIFASTEGEANTARIVGTYGYMAPEYAMEGLYSTKSDVFSFGVLLLEIITGRRNNGFQKSKNVPNLTAYAWHLWNRGNEKELMDPLLSDSFSVDEFSRYMNIGLLCVQEDAFDRPTMSSVVLMLKSETVTLPQPERPAFSVGRFTGHDSANPNDCSDNGLTISCALPR</sequence>